<dbReference type="GO" id="GO:0016705">
    <property type="term" value="F:oxidoreductase activity, acting on paired donors, with incorporation or reduction of molecular oxygen"/>
    <property type="evidence" value="ECO:0007669"/>
    <property type="project" value="InterPro"/>
</dbReference>
<dbReference type="GO" id="GO:0004497">
    <property type="term" value="F:monooxygenase activity"/>
    <property type="evidence" value="ECO:0007669"/>
    <property type="project" value="UniProtKB-KW"/>
</dbReference>
<evidence type="ECO:0000313" key="8">
    <source>
        <dbReference type="EMBL" id="PNY26058.1"/>
    </source>
</evidence>
<dbReference type="Pfam" id="PF00067">
    <property type="entry name" value="p450"/>
    <property type="match status" value="1"/>
</dbReference>
<keyword evidence="6 7" id="KW-0349">Heme</keyword>
<dbReference type="PROSITE" id="PS00086">
    <property type="entry name" value="CYTOCHROME_P450"/>
    <property type="match status" value="1"/>
</dbReference>
<keyword evidence="3 6" id="KW-0479">Metal-binding</keyword>
<dbReference type="InterPro" id="IPR002403">
    <property type="entry name" value="Cyt_P450_E_grp-IV"/>
</dbReference>
<sequence>MAAAADDGGLLSAAVAGFQQAPIRCAVSALSIALVVYLYRLCVPAVDSREPPLMLPRIPFIGHLVGLIRNQAEYYTDLHKKTGASIATLPMLGGRIYAIWDPALAQSALRQKTMSFEPIAVNFMRTLLGMEEDSYRACCEKPELVLEFSEALHVTVRGEPLNRMNASALNYISSRLDAMRGPAQMPVDNFYLWLRELMTMATTTALMGRKNPLLHDRALLDDLWAWEKAMPRMLLAPWHSVTCAEAFRSRERLQRALGEYYAARGDDDESAAAVTGACAAALRRHGLPDSEIGRFEASLLQLATGNTIPATFWMVGNVLTRPDVVERLRAELEPLAVRTAGGEGDAVAIDVTRFEDECPLLVSCYRESIRLSNHALCVRRVMAETVVSNGRGDSYVLRKGADVQIPAGFTHRAEEVWGADAGRYEADRFVGLQAGPPTQAEKKRRASYIPFGGGKHLCPGRHFAFAEILGAAASLILAFDMSSDGNGAPVRLPEMATTTIVGGVSKPDRQGEGMGLVFRRRPGWENVKFEFGVAGGARPGEKPGMVC</sequence>
<comment type="caution">
    <text evidence="8">The sequence shown here is derived from an EMBL/GenBank/DDBJ whole genome shotgun (WGS) entry which is preliminary data.</text>
</comment>
<dbReference type="PRINTS" id="PR00465">
    <property type="entry name" value="EP450IV"/>
</dbReference>
<proteinExistence type="inferred from homology"/>
<dbReference type="GO" id="GO:0020037">
    <property type="term" value="F:heme binding"/>
    <property type="evidence" value="ECO:0007669"/>
    <property type="project" value="InterPro"/>
</dbReference>
<dbReference type="PANTHER" id="PTHR47582:SF1">
    <property type="entry name" value="P450, PUTATIVE (EUROFUNG)-RELATED"/>
    <property type="match status" value="1"/>
</dbReference>
<reference evidence="8 9" key="1">
    <citation type="submission" date="2017-08" db="EMBL/GenBank/DDBJ databases">
        <title>Harnessing the power of phylogenomics to disentangle the directionality and signatures of interkingdom host jumping in the parasitic fungal genus Tolypocladium.</title>
        <authorList>
            <person name="Quandt C.A."/>
            <person name="Patterson W."/>
            <person name="Spatafora J.W."/>
        </authorList>
    </citation>
    <scope>NUCLEOTIDE SEQUENCE [LARGE SCALE GENOMIC DNA]</scope>
    <source>
        <strain evidence="8 9">CBS 113982</strain>
    </source>
</reference>
<dbReference type="PANTHER" id="PTHR47582">
    <property type="entry name" value="P450, PUTATIVE (EUROFUNG)-RELATED"/>
    <property type="match status" value="1"/>
</dbReference>
<keyword evidence="9" id="KW-1185">Reference proteome</keyword>
<evidence type="ECO:0008006" key="10">
    <source>
        <dbReference type="Google" id="ProtNLM"/>
    </source>
</evidence>
<accession>A0A2K3QET1</accession>
<dbReference type="SUPFAM" id="SSF48264">
    <property type="entry name" value="Cytochrome P450"/>
    <property type="match status" value="1"/>
</dbReference>
<dbReference type="AlphaFoldDB" id="A0A2K3QET1"/>
<comment type="cofactor">
    <cofactor evidence="1 6">
        <name>heme</name>
        <dbReference type="ChEBI" id="CHEBI:30413"/>
    </cofactor>
</comment>
<dbReference type="InterPro" id="IPR017972">
    <property type="entry name" value="Cyt_P450_CS"/>
</dbReference>
<keyword evidence="7" id="KW-0560">Oxidoreductase</keyword>
<dbReference type="STRING" id="45235.A0A2K3QET1"/>
<evidence type="ECO:0000256" key="4">
    <source>
        <dbReference type="ARBA" id="ARBA00023004"/>
    </source>
</evidence>
<dbReference type="CDD" id="cd11040">
    <property type="entry name" value="CYP7_CYP8-like"/>
    <property type="match status" value="1"/>
</dbReference>
<protein>
    <recommendedName>
        <fullName evidence="10">25-hydroxycholesterol 7-alpha-hydroxylase</fullName>
    </recommendedName>
</protein>
<evidence type="ECO:0000256" key="2">
    <source>
        <dbReference type="ARBA" id="ARBA00010617"/>
    </source>
</evidence>
<evidence type="ECO:0000256" key="3">
    <source>
        <dbReference type="ARBA" id="ARBA00022723"/>
    </source>
</evidence>
<evidence type="ECO:0000256" key="5">
    <source>
        <dbReference type="ARBA" id="ARBA00023033"/>
    </source>
</evidence>
<keyword evidence="4 6" id="KW-0408">Iron</keyword>
<evidence type="ECO:0000256" key="1">
    <source>
        <dbReference type="ARBA" id="ARBA00001971"/>
    </source>
</evidence>
<evidence type="ECO:0000256" key="6">
    <source>
        <dbReference type="PIRSR" id="PIRSR602403-1"/>
    </source>
</evidence>
<evidence type="ECO:0000313" key="9">
    <source>
        <dbReference type="Proteomes" id="UP000236621"/>
    </source>
</evidence>
<dbReference type="OrthoDB" id="1470350at2759"/>
<dbReference type="Gene3D" id="1.10.630.10">
    <property type="entry name" value="Cytochrome P450"/>
    <property type="match status" value="1"/>
</dbReference>
<name>A0A2K3QET1_9HYPO</name>
<dbReference type="InterPro" id="IPR036396">
    <property type="entry name" value="Cyt_P450_sf"/>
</dbReference>
<dbReference type="GO" id="GO:0005506">
    <property type="term" value="F:iron ion binding"/>
    <property type="evidence" value="ECO:0007669"/>
    <property type="project" value="InterPro"/>
</dbReference>
<dbReference type="InterPro" id="IPR001128">
    <property type="entry name" value="Cyt_P450"/>
</dbReference>
<gene>
    <name evidence="8" type="ORF">TCAP_04014</name>
</gene>
<feature type="binding site" description="axial binding residue" evidence="6">
    <location>
        <position position="458"/>
    </location>
    <ligand>
        <name>heme</name>
        <dbReference type="ChEBI" id="CHEBI:30413"/>
    </ligand>
    <ligandPart>
        <name>Fe</name>
        <dbReference type="ChEBI" id="CHEBI:18248"/>
    </ligandPart>
</feature>
<keyword evidence="5 7" id="KW-0503">Monooxygenase</keyword>
<organism evidence="8 9">
    <name type="scientific">Tolypocladium capitatum</name>
    <dbReference type="NCBI Taxonomy" id="45235"/>
    <lineage>
        <taxon>Eukaryota</taxon>
        <taxon>Fungi</taxon>
        <taxon>Dikarya</taxon>
        <taxon>Ascomycota</taxon>
        <taxon>Pezizomycotina</taxon>
        <taxon>Sordariomycetes</taxon>
        <taxon>Hypocreomycetidae</taxon>
        <taxon>Hypocreales</taxon>
        <taxon>Ophiocordycipitaceae</taxon>
        <taxon>Tolypocladium</taxon>
    </lineage>
</organism>
<dbReference type="InterPro" id="IPR053007">
    <property type="entry name" value="CYP450_monoxygenase_sec-met"/>
</dbReference>
<dbReference type="Proteomes" id="UP000236621">
    <property type="component" value="Unassembled WGS sequence"/>
</dbReference>
<dbReference type="EMBL" id="NRSZ01000617">
    <property type="protein sequence ID" value="PNY26058.1"/>
    <property type="molecule type" value="Genomic_DNA"/>
</dbReference>
<comment type="similarity">
    <text evidence="2 7">Belongs to the cytochrome P450 family.</text>
</comment>
<evidence type="ECO:0000256" key="7">
    <source>
        <dbReference type="RuleBase" id="RU000461"/>
    </source>
</evidence>